<evidence type="ECO:0000256" key="3">
    <source>
        <dbReference type="ARBA" id="ARBA00022448"/>
    </source>
</evidence>
<dbReference type="PROSITE" id="PS50983">
    <property type="entry name" value="FE_B12_PBP"/>
    <property type="match status" value="1"/>
</dbReference>
<evidence type="ECO:0000256" key="1">
    <source>
        <dbReference type="ARBA" id="ARBA00004196"/>
    </source>
</evidence>
<accession>A0A7X3G8S0</accession>
<dbReference type="Proteomes" id="UP000461595">
    <property type="component" value="Unassembled WGS sequence"/>
</dbReference>
<evidence type="ECO:0000313" key="8">
    <source>
        <dbReference type="Proteomes" id="UP000461595"/>
    </source>
</evidence>
<dbReference type="Pfam" id="PF01497">
    <property type="entry name" value="Peripla_BP_2"/>
    <property type="match status" value="1"/>
</dbReference>
<dbReference type="PANTHER" id="PTHR30532:SF28">
    <property type="entry name" value="PETROBACTIN-BINDING PROTEIN YCLQ"/>
    <property type="match status" value="1"/>
</dbReference>
<feature type="chain" id="PRO_5038547902" evidence="5">
    <location>
        <begin position="20"/>
        <end position="316"/>
    </location>
</feature>
<evidence type="ECO:0000259" key="6">
    <source>
        <dbReference type="PROSITE" id="PS50983"/>
    </source>
</evidence>
<dbReference type="GO" id="GO:0030288">
    <property type="term" value="C:outer membrane-bounded periplasmic space"/>
    <property type="evidence" value="ECO:0007669"/>
    <property type="project" value="TreeGrafter"/>
</dbReference>
<feature type="domain" description="Fe/B12 periplasmic-binding" evidence="6">
    <location>
        <begin position="53"/>
        <end position="316"/>
    </location>
</feature>
<dbReference type="CDD" id="cd01140">
    <property type="entry name" value="FatB"/>
    <property type="match status" value="1"/>
</dbReference>
<comment type="subcellular location">
    <subcellularLocation>
        <location evidence="1">Cell envelope</location>
    </subcellularLocation>
</comment>
<keyword evidence="4 5" id="KW-0732">Signal</keyword>
<dbReference type="OrthoDB" id="63946at2"/>
<keyword evidence="3" id="KW-0813">Transport</keyword>
<evidence type="ECO:0000256" key="2">
    <source>
        <dbReference type="ARBA" id="ARBA00008814"/>
    </source>
</evidence>
<organism evidence="7 8">
    <name type="scientific">Streptococcus danieliae</name>
    <dbReference type="NCBI Taxonomy" id="747656"/>
    <lineage>
        <taxon>Bacteria</taxon>
        <taxon>Bacillati</taxon>
        <taxon>Bacillota</taxon>
        <taxon>Bacilli</taxon>
        <taxon>Lactobacillales</taxon>
        <taxon>Streptococcaceae</taxon>
        <taxon>Streptococcus</taxon>
    </lineage>
</organism>
<sequence length="316" mass="34661">MNKKLISILILGLSLLFLAACGQKNESTDVKAENTVTINSKQGKVEVPLNPQRIVSLDLGAADTLRALGKEDQLVGLPKKGLPSYLQNLPETIENVGSLKEPDLEAIAKLKPDLIIASRRTEESLEQLSQIAPTIYFENPNTNYWPTTKANILALASLFGQESVDQAQEKVAALDKEIDQLAGLNDKSDKQALTLMLNEGQISAFGPESRYAFLYETLHFNPTKADIKDSRHGQEISFEGIHEINPDMIFVINRTLAIGGDDTTTKDLLDNALVQETKAAQGKAIIQLSSDVWYLSQGGLESTELMLKDVKDWAGK</sequence>
<dbReference type="PROSITE" id="PS51257">
    <property type="entry name" value="PROKAR_LIPOPROTEIN"/>
    <property type="match status" value="1"/>
</dbReference>
<dbReference type="InterPro" id="IPR002491">
    <property type="entry name" value="ABC_transptr_periplasmic_BD"/>
</dbReference>
<dbReference type="GO" id="GO:1901678">
    <property type="term" value="P:iron coordination entity transport"/>
    <property type="evidence" value="ECO:0007669"/>
    <property type="project" value="UniProtKB-ARBA"/>
</dbReference>
<dbReference type="InterPro" id="IPR033870">
    <property type="entry name" value="FatB"/>
</dbReference>
<dbReference type="PANTHER" id="PTHR30532">
    <property type="entry name" value="IRON III DICITRATE-BINDING PERIPLASMIC PROTEIN"/>
    <property type="match status" value="1"/>
</dbReference>
<evidence type="ECO:0000313" key="7">
    <source>
        <dbReference type="EMBL" id="MVX59137.1"/>
    </source>
</evidence>
<proteinExistence type="inferred from homology"/>
<evidence type="ECO:0000256" key="5">
    <source>
        <dbReference type="SAM" id="SignalP"/>
    </source>
</evidence>
<feature type="signal peptide" evidence="5">
    <location>
        <begin position="1"/>
        <end position="19"/>
    </location>
</feature>
<dbReference type="InterPro" id="IPR051313">
    <property type="entry name" value="Bact_iron-sidero_bind"/>
</dbReference>
<protein>
    <submittedName>
        <fullName evidence="7">ABC transporter substrate-binding protein</fullName>
    </submittedName>
</protein>
<comment type="similarity">
    <text evidence="2">Belongs to the bacterial solute-binding protein 8 family.</text>
</comment>
<reference evidence="7 8" key="1">
    <citation type="submission" date="2019-12" db="EMBL/GenBank/DDBJ databases">
        <title>Microbes associate with the intestines of laboratory mice.</title>
        <authorList>
            <person name="Navarre W."/>
            <person name="Wong E."/>
        </authorList>
    </citation>
    <scope>NUCLEOTIDE SEQUENCE [LARGE SCALE GENOMIC DNA]</scope>
    <source>
        <strain evidence="7 8">NM51_B2-22</strain>
    </source>
</reference>
<dbReference type="EMBL" id="WSRS01000044">
    <property type="protein sequence ID" value="MVX59137.1"/>
    <property type="molecule type" value="Genomic_DNA"/>
</dbReference>
<comment type="caution">
    <text evidence="7">The sequence shown here is derived from an EMBL/GenBank/DDBJ whole genome shotgun (WGS) entry which is preliminary data.</text>
</comment>
<evidence type="ECO:0000256" key="4">
    <source>
        <dbReference type="ARBA" id="ARBA00022729"/>
    </source>
</evidence>
<dbReference type="AlphaFoldDB" id="A0A7X3G8S0"/>
<dbReference type="Gene3D" id="3.40.50.1980">
    <property type="entry name" value="Nitrogenase molybdenum iron protein domain"/>
    <property type="match status" value="2"/>
</dbReference>
<dbReference type="RefSeq" id="WP_160332924.1">
    <property type="nucleotide sequence ID" value="NZ_WSRS01000044.1"/>
</dbReference>
<name>A0A7X3G8S0_9STRE</name>
<dbReference type="SUPFAM" id="SSF53807">
    <property type="entry name" value="Helical backbone' metal receptor"/>
    <property type="match status" value="1"/>
</dbReference>
<gene>
    <name evidence="7" type="ORF">E5983_05695</name>
</gene>